<dbReference type="InterPro" id="IPR029044">
    <property type="entry name" value="Nucleotide-diphossugar_trans"/>
</dbReference>
<dbReference type="EMBL" id="MIEK01000034">
    <property type="protein sequence ID" value="OEH81809.1"/>
    <property type="molecule type" value="Genomic_DNA"/>
</dbReference>
<accession>A0A1E5KW06</accession>
<evidence type="ECO:0000313" key="4">
    <source>
        <dbReference type="Proteomes" id="UP000095256"/>
    </source>
</evidence>
<dbReference type="SUPFAM" id="SSF53448">
    <property type="entry name" value="Nucleotide-diphospho-sugar transferases"/>
    <property type="match status" value="1"/>
</dbReference>
<evidence type="ECO:0000259" key="2">
    <source>
        <dbReference type="Pfam" id="PF00535"/>
    </source>
</evidence>
<gene>
    <name evidence="3" type="ORF">BCR26_03370</name>
</gene>
<dbReference type="Pfam" id="PF13692">
    <property type="entry name" value="Glyco_trans_1_4"/>
    <property type="match status" value="1"/>
</dbReference>
<feature type="coiled-coil region" evidence="1">
    <location>
        <begin position="259"/>
        <end position="328"/>
    </location>
</feature>
<keyword evidence="1" id="KW-0175">Coiled coil</keyword>
<dbReference type="AlphaFoldDB" id="A0A1E5KW06"/>
<dbReference type="Gene3D" id="3.90.550.10">
    <property type="entry name" value="Spore Coat Polysaccharide Biosynthesis Protein SpsA, Chain A"/>
    <property type="match status" value="1"/>
</dbReference>
<name>A0A1E5KW06_9ENTE</name>
<proteinExistence type="predicted"/>
<dbReference type="Gene3D" id="3.40.50.2000">
    <property type="entry name" value="Glycogen Phosphorylase B"/>
    <property type="match status" value="1"/>
</dbReference>
<keyword evidence="4" id="KW-1185">Reference proteome</keyword>
<protein>
    <submittedName>
        <fullName evidence="3">Glycosyl transferase</fullName>
    </submittedName>
</protein>
<dbReference type="RefSeq" id="WP_069699130.1">
    <property type="nucleotide sequence ID" value="NZ_JAGGMA010000007.1"/>
</dbReference>
<dbReference type="CDD" id="cd00761">
    <property type="entry name" value="Glyco_tranf_GTA_type"/>
    <property type="match status" value="1"/>
</dbReference>
<evidence type="ECO:0000256" key="1">
    <source>
        <dbReference type="SAM" id="Coils"/>
    </source>
</evidence>
<dbReference type="PANTHER" id="PTHR22916">
    <property type="entry name" value="GLYCOSYLTRANSFERASE"/>
    <property type="match status" value="1"/>
</dbReference>
<evidence type="ECO:0000313" key="3">
    <source>
        <dbReference type="EMBL" id="OEH81809.1"/>
    </source>
</evidence>
<dbReference type="PANTHER" id="PTHR22916:SF3">
    <property type="entry name" value="UDP-GLCNAC:BETAGAL BETA-1,3-N-ACETYLGLUCOSAMINYLTRANSFERASE-LIKE PROTEIN 1"/>
    <property type="match status" value="1"/>
</dbReference>
<keyword evidence="3" id="KW-0808">Transferase</keyword>
<dbReference type="STRING" id="762845.BCR26_03370"/>
<dbReference type="Proteomes" id="UP000095256">
    <property type="component" value="Unassembled WGS sequence"/>
</dbReference>
<dbReference type="OrthoDB" id="396512at2"/>
<feature type="domain" description="Glycosyltransferase 2-like" evidence="2">
    <location>
        <begin position="6"/>
        <end position="136"/>
    </location>
</feature>
<comment type="caution">
    <text evidence="3">The sequence shown here is derived from an EMBL/GenBank/DDBJ whole genome shotgun (WGS) entry which is preliminary data.</text>
</comment>
<sequence>MKELVSVVITCYNHETYIEQCLNSVFSQTYNNIELLIINDGSTDSSDKVILGLLPNSPFENTEYISQKNTGICISRNKGLDWVSGEFILFVDSDNYLDNDYVEKLVLLAKSRNSDIIYTNLYNVDKQEIFMEAKEFELESYLSANYIDNCSLIRTSKIRHAKYDLELNRKKLVDYDFIMNLILNNGAQPSKCHGTKLNYRVLENSISRKANHSSDKYYFEIYLYILSKYIDKYPQKIMRAIGNNITGILDRLVDLISHLEDLTSHIHNQEHELKKLYNKMEELNAEVAIGRTLEEKVRFENKNLMSENKNLISENKNLISENKNLISDNLDLNNIVSILKLEKEQILSSKSFRLGNFIIKPISYGERILKNPKLLIKVVHKLKRFLAVKVQQLPTPKTLFLKCKRNMRRKKNNYQNPKRYLIFVIYENQENLHKYKLYFLKALAEIVDDVLIVVNGFLPESDIIELSKLGHVESRDNVGYDTAAFRYGIKYLGKDILSKYDELLLVNDTNVGPIGEFSTVFSKMSEKELDFWGISYGEAQNDFTQYNKYGFIPIHLQSYFLVIEKSLLTYPGFYEYWENLSDTNSRNKAIGKHETVFTKYFEELGFKHGALTDVNTDSPMYIHPLMMVNEGVPLVKYTAFSNYNSDKFAWQGLHRESEIPELVEYIRNETDYPIEIIEKIMIETKETKHKEHILIIDGVENVIPQLTQYRIQNKIEQLESLGYDVWSVNLSSFQMGYAEHASHIIIYRAPLDNRLVDLIRLARKYNKVILYDIDDLVIDTKYTNQLTYVQNLSNSEKKNYDIGVISYGEMLKQCDGVITSTKKMKDELHNYKGLVLLNRNLANMQLVELSQKVMRNYEKQSGTIKIGYFSGSITHNENFELIKESIKKLLRKYDNLELHLVGHLDIPDDMNDFKQRIKVHSFVHWELLPDLVSQVDINLAPLVTSIFNEAKSEIKWIEAALVKVPTVASNIGAFKEMIIENETGILADDSEWYEKLERLIKSYDMRKYIAENAYKYVLENATTLKHDDELTDFLSNSI</sequence>
<dbReference type="Pfam" id="PF05045">
    <property type="entry name" value="RgpF"/>
    <property type="match status" value="1"/>
</dbReference>
<dbReference type="GO" id="GO:0016758">
    <property type="term" value="F:hexosyltransferase activity"/>
    <property type="evidence" value="ECO:0007669"/>
    <property type="project" value="UniProtKB-ARBA"/>
</dbReference>
<dbReference type="SUPFAM" id="SSF53756">
    <property type="entry name" value="UDP-Glycosyltransferase/glycogen phosphorylase"/>
    <property type="match status" value="1"/>
</dbReference>
<dbReference type="Pfam" id="PF00535">
    <property type="entry name" value="Glycos_transf_2"/>
    <property type="match status" value="1"/>
</dbReference>
<dbReference type="InterPro" id="IPR001173">
    <property type="entry name" value="Glyco_trans_2-like"/>
</dbReference>
<reference evidence="3 4" key="1">
    <citation type="submission" date="2016-09" db="EMBL/GenBank/DDBJ databases">
        <authorList>
            <person name="Capua I."/>
            <person name="De Benedictis P."/>
            <person name="Joannis T."/>
            <person name="Lombin L.H."/>
            <person name="Cattoli G."/>
        </authorList>
    </citation>
    <scope>NUCLEOTIDE SEQUENCE [LARGE SCALE GENOMIC DNA]</scope>
    <source>
        <strain evidence="3 4">LMG 25899</strain>
    </source>
</reference>
<organism evidence="3 4">
    <name type="scientific">Enterococcus rivorum</name>
    <dbReference type="NCBI Taxonomy" id="762845"/>
    <lineage>
        <taxon>Bacteria</taxon>
        <taxon>Bacillati</taxon>
        <taxon>Bacillota</taxon>
        <taxon>Bacilli</taxon>
        <taxon>Lactobacillales</taxon>
        <taxon>Enterococcaceae</taxon>
        <taxon>Enterococcus</taxon>
    </lineage>
</organism>
<dbReference type="InterPro" id="IPR007739">
    <property type="entry name" value="RgpF"/>
</dbReference>